<feature type="region of interest" description="Disordered" evidence="1">
    <location>
        <begin position="40"/>
        <end position="61"/>
    </location>
</feature>
<name>L0DPL4_SINAD</name>
<dbReference type="EMBL" id="CP003364">
    <property type="protein sequence ID" value="AGA31314.1"/>
    <property type="molecule type" value="Genomic_DNA"/>
</dbReference>
<protein>
    <submittedName>
        <fullName evidence="2">Uncharacterized protein</fullName>
    </submittedName>
</protein>
<evidence type="ECO:0000256" key="1">
    <source>
        <dbReference type="SAM" id="MobiDB-lite"/>
    </source>
</evidence>
<reference evidence="2 3" key="1">
    <citation type="submission" date="2012-02" db="EMBL/GenBank/DDBJ databases">
        <title>Complete sequence of chromosome of Singulisphaera acidiphila DSM 18658.</title>
        <authorList>
            <consortium name="US DOE Joint Genome Institute (JGI-PGF)"/>
            <person name="Lucas S."/>
            <person name="Copeland A."/>
            <person name="Lapidus A."/>
            <person name="Glavina del Rio T."/>
            <person name="Dalin E."/>
            <person name="Tice H."/>
            <person name="Bruce D."/>
            <person name="Goodwin L."/>
            <person name="Pitluck S."/>
            <person name="Peters L."/>
            <person name="Ovchinnikova G."/>
            <person name="Chertkov O."/>
            <person name="Kyrpides N."/>
            <person name="Mavromatis K."/>
            <person name="Ivanova N."/>
            <person name="Brettin T."/>
            <person name="Detter J.C."/>
            <person name="Han C."/>
            <person name="Larimer F."/>
            <person name="Land M."/>
            <person name="Hauser L."/>
            <person name="Markowitz V."/>
            <person name="Cheng J.-F."/>
            <person name="Hugenholtz P."/>
            <person name="Woyke T."/>
            <person name="Wu D."/>
            <person name="Tindall B."/>
            <person name="Pomrenke H."/>
            <person name="Brambilla E."/>
            <person name="Klenk H.-P."/>
            <person name="Eisen J.A."/>
        </authorList>
    </citation>
    <scope>NUCLEOTIDE SEQUENCE [LARGE SCALE GENOMIC DNA]</scope>
    <source>
        <strain evidence="3">ATCC BAA-1392 / DSM 18658 / VKM B-2454 / MOB10</strain>
    </source>
</reference>
<gene>
    <name evidence="2" type="ordered locus">Sinac_7272</name>
</gene>
<evidence type="ECO:0000313" key="3">
    <source>
        <dbReference type="Proteomes" id="UP000010798"/>
    </source>
</evidence>
<evidence type="ECO:0000313" key="2">
    <source>
        <dbReference type="EMBL" id="AGA31314.1"/>
    </source>
</evidence>
<keyword evidence="3" id="KW-1185">Reference proteome</keyword>
<dbReference type="KEGG" id="saci:Sinac_7272"/>
<sequence>MMNSLEPIVRGKPHTVNSKACSISNLCPIPWMRAGLDLDREHTQGGRPDSIDFPFPDSGRL</sequence>
<accession>L0DPL4</accession>
<dbReference type="HOGENOM" id="CLU_2920288_0_0_0"/>
<dbReference type="AlphaFoldDB" id="L0DPL4"/>
<dbReference type="Proteomes" id="UP000010798">
    <property type="component" value="Chromosome"/>
</dbReference>
<organism evidence="2 3">
    <name type="scientific">Singulisphaera acidiphila (strain ATCC BAA-1392 / DSM 18658 / VKM B-2454 / MOB10)</name>
    <dbReference type="NCBI Taxonomy" id="886293"/>
    <lineage>
        <taxon>Bacteria</taxon>
        <taxon>Pseudomonadati</taxon>
        <taxon>Planctomycetota</taxon>
        <taxon>Planctomycetia</taxon>
        <taxon>Isosphaerales</taxon>
        <taxon>Isosphaeraceae</taxon>
        <taxon>Singulisphaera</taxon>
    </lineage>
</organism>
<proteinExistence type="predicted"/>